<sequence length="170" mass="17009">MGATGTSTSVSANQAEVKADDKVQTLLTEVLRCCDSILEALGSTRGGGGDILGVRGGINIVSMGVDAVQDNIGASVDDGFEWPVDGVLDTCSLGIGASGSFGLAVGSILSTRTPGNGRRSNLLATDDNFGRGGLAYDASALGGGGPRGRNSCGLGQEGPKSNIHGRPEKQ</sequence>
<accession>A0A8J5S0K8</accession>
<evidence type="ECO:0000256" key="1">
    <source>
        <dbReference type="SAM" id="MobiDB-lite"/>
    </source>
</evidence>
<protein>
    <submittedName>
        <fullName evidence="2">Uncharacterized protein</fullName>
    </submittedName>
</protein>
<feature type="region of interest" description="Disordered" evidence="1">
    <location>
        <begin position="140"/>
        <end position="170"/>
    </location>
</feature>
<proteinExistence type="predicted"/>
<dbReference type="Proteomes" id="UP000729402">
    <property type="component" value="Unassembled WGS sequence"/>
</dbReference>
<comment type="caution">
    <text evidence="2">The sequence shown here is derived from an EMBL/GenBank/DDBJ whole genome shotgun (WGS) entry which is preliminary data.</text>
</comment>
<gene>
    <name evidence="2" type="ORF">GUJ93_ZPchr0003g17313</name>
</gene>
<reference evidence="2" key="1">
    <citation type="journal article" date="2021" name="bioRxiv">
        <title>Whole Genome Assembly and Annotation of Northern Wild Rice, Zizania palustris L., Supports a Whole Genome Duplication in the Zizania Genus.</title>
        <authorList>
            <person name="Haas M."/>
            <person name="Kono T."/>
            <person name="Macchietto M."/>
            <person name="Millas R."/>
            <person name="McGilp L."/>
            <person name="Shao M."/>
            <person name="Duquette J."/>
            <person name="Hirsch C.N."/>
            <person name="Kimball J."/>
        </authorList>
    </citation>
    <scope>NUCLEOTIDE SEQUENCE</scope>
    <source>
        <tissue evidence="2">Fresh leaf tissue</tissue>
    </source>
</reference>
<dbReference type="EMBL" id="JAAALK010000286">
    <property type="protein sequence ID" value="KAG8061033.1"/>
    <property type="molecule type" value="Genomic_DNA"/>
</dbReference>
<evidence type="ECO:0000313" key="3">
    <source>
        <dbReference type="Proteomes" id="UP000729402"/>
    </source>
</evidence>
<dbReference type="AlphaFoldDB" id="A0A8J5S0K8"/>
<name>A0A8J5S0K8_ZIZPA</name>
<evidence type="ECO:0000313" key="2">
    <source>
        <dbReference type="EMBL" id="KAG8061033.1"/>
    </source>
</evidence>
<organism evidence="2 3">
    <name type="scientific">Zizania palustris</name>
    <name type="common">Northern wild rice</name>
    <dbReference type="NCBI Taxonomy" id="103762"/>
    <lineage>
        <taxon>Eukaryota</taxon>
        <taxon>Viridiplantae</taxon>
        <taxon>Streptophyta</taxon>
        <taxon>Embryophyta</taxon>
        <taxon>Tracheophyta</taxon>
        <taxon>Spermatophyta</taxon>
        <taxon>Magnoliopsida</taxon>
        <taxon>Liliopsida</taxon>
        <taxon>Poales</taxon>
        <taxon>Poaceae</taxon>
        <taxon>BOP clade</taxon>
        <taxon>Oryzoideae</taxon>
        <taxon>Oryzeae</taxon>
        <taxon>Zizaniinae</taxon>
        <taxon>Zizania</taxon>
    </lineage>
</organism>
<keyword evidence="3" id="KW-1185">Reference proteome</keyword>
<reference evidence="2" key="2">
    <citation type="submission" date="2021-02" db="EMBL/GenBank/DDBJ databases">
        <authorList>
            <person name="Kimball J.A."/>
            <person name="Haas M.W."/>
            <person name="Macchietto M."/>
            <person name="Kono T."/>
            <person name="Duquette J."/>
            <person name="Shao M."/>
        </authorList>
    </citation>
    <scope>NUCLEOTIDE SEQUENCE</scope>
    <source>
        <tissue evidence="2">Fresh leaf tissue</tissue>
    </source>
</reference>